<feature type="domain" description="HTH LytTR-type" evidence="2">
    <location>
        <begin position="166"/>
        <end position="253"/>
    </location>
</feature>
<dbReference type="GO" id="GO:0003677">
    <property type="term" value="F:DNA binding"/>
    <property type="evidence" value="ECO:0007669"/>
    <property type="project" value="UniProtKB-KW"/>
</dbReference>
<dbReference type="AlphaFoldDB" id="A0A1I6D566"/>
<dbReference type="STRING" id="871652.SAMN04515673_102160"/>
<sequence>MNDIDPKGKPRERPALHMPEQATGYALTVAFLTVLAPFSTSDLPAPSRAAYWALSIGAGWAQVLGLILLMRRVKFFDQRPAILRPIAAFALAFLPIVFIAGQVDGVFRPEAGGAPIWIMLVNVGAVFVLVSGILLARIRPRLDPPAPPPARNAFLDRLSPQMGTALISLTAQDHYVEVTTGKGQELIHMRLSDAIEELAEYPGLRIHRSHWISSHAFLGTSRANGSLLAHLCDGRALPVSRSYAPEVRRMRPIRPSPVPAP</sequence>
<evidence type="ECO:0000313" key="3">
    <source>
        <dbReference type="EMBL" id="SFR00447.1"/>
    </source>
</evidence>
<dbReference type="SMART" id="SM00850">
    <property type="entry name" value="LytTR"/>
    <property type="match status" value="1"/>
</dbReference>
<evidence type="ECO:0000313" key="4">
    <source>
        <dbReference type="Proteomes" id="UP000199302"/>
    </source>
</evidence>
<feature type="transmembrane region" description="Helical" evidence="1">
    <location>
        <begin position="82"/>
        <end position="103"/>
    </location>
</feature>
<evidence type="ECO:0000256" key="1">
    <source>
        <dbReference type="SAM" id="Phobius"/>
    </source>
</evidence>
<feature type="transmembrane region" description="Helical" evidence="1">
    <location>
        <begin position="115"/>
        <end position="136"/>
    </location>
</feature>
<proteinExistence type="predicted"/>
<reference evidence="3 4" key="1">
    <citation type="submission" date="2016-10" db="EMBL/GenBank/DDBJ databases">
        <authorList>
            <person name="de Groot N.N."/>
        </authorList>
    </citation>
    <scope>NUCLEOTIDE SEQUENCE [LARGE SCALE GENOMIC DNA]</scope>
    <source>
        <strain evidence="4">KMM 9023,NRIC 0796,JCM 17311,KCTC 23692</strain>
    </source>
</reference>
<keyword evidence="1" id="KW-1133">Transmembrane helix</keyword>
<protein>
    <submittedName>
        <fullName evidence="3">LytTr DNA-binding domain-containing protein</fullName>
    </submittedName>
</protein>
<keyword evidence="1" id="KW-0812">Transmembrane</keyword>
<dbReference type="Gene3D" id="2.40.50.1020">
    <property type="entry name" value="LytTr DNA-binding domain"/>
    <property type="match status" value="1"/>
</dbReference>
<dbReference type="InterPro" id="IPR007492">
    <property type="entry name" value="LytTR_DNA-bd_dom"/>
</dbReference>
<name>A0A1I6D566_9RHOB</name>
<dbReference type="Pfam" id="PF04397">
    <property type="entry name" value="LytTR"/>
    <property type="match status" value="1"/>
</dbReference>
<gene>
    <name evidence="3" type="ORF">SAMN04515673_102160</name>
</gene>
<keyword evidence="3" id="KW-0238">DNA-binding</keyword>
<feature type="transmembrane region" description="Helical" evidence="1">
    <location>
        <begin position="50"/>
        <end position="70"/>
    </location>
</feature>
<organism evidence="3 4">
    <name type="scientific">Poseidonocella sedimentorum</name>
    <dbReference type="NCBI Taxonomy" id="871652"/>
    <lineage>
        <taxon>Bacteria</taxon>
        <taxon>Pseudomonadati</taxon>
        <taxon>Pseudomonadota</taxon>
        <taxon>Alphaproteobacteria</taxon>
        <taxon>Rhodobacterales</taxon>
        <taxon>Roseobacteraceae</taxon>
        <taxon>Poseidonocella</taxon>
    </lineage>
</organism>
<dbReference type="Proteomes" id="UP000199302">
    <property type="component" value="Unassembled WGS sequence"/>
</dbReference>
<dbReference type="PROSITE" id="PS50930">
    <property type="entry name" value="HTH_LYTTR"/>
    <property type="match status" value="1"/>
</dbReference>
<feature type="transmembrane region" description="Helical" evidence="1">
    <location>
        <begin position="21"/>
        <end position="38"/>
    </location>
</feature>
<dbReference type="EMBL" id="FOYI01000002">
    <property type="protein sequence ID" value="SFR00447.1"/>
    <property type="molecule type" value="Genomic_DNA"/>
</dbReference>
<evidence type="ECO:0000259" key="2">
    <source>
        <dbReference type="PROSITE" id="PS50930"/>
    </source>
</evidence>
<keyword evidence="4" id="KW-1185">Reference proteome</keyword>
<dbReference type="RefSeq" id="WP_177220446.1">
    <property type="nucleotide sequence ID" value="NZ_FOYI01000002.1"/>
</dbReference>
<keyword evidence="1" id="KW-0472">Membrane</keyword>
<accession>A0A1I6D566</accession>